<keyword evidence="1" id="KW-0472">Membrane</keyword>
<feature type="transmembrane region" description="Helical" evidence="1">
    <location>
        <begin position="982"/>
        <end position="1005"/>
    </location>
</feature>
<feature type="transmembrane region" description="Helical" evidence="1">
    <location>
        <begin position="356"/>
        <end position="376"/>
    </location>
</feature>
<evidence type="ECO:0000256" key="1">
    <source>
        <dbReference type="SAM" id="Phobius"/>
    </source>
</evidence>
<dbReference type="Gene3D" id="1.20.1640.10">
    <property type="entry name" value="Multidrug efflux transporter AcrB transmembrane domain"/>
    <property type="match status" value="2"/>
</dbReference>
<accession>A0ABQ2BMI1</accession>
<dbReference type="EMBL" id="BMHE01000001">
    <property type="protein sequence ID" value="GGI43232.1"/>
    <property type="molecule type" value="Genomic_DNA"/>
</dbReference>
<dbReference type="PRINTS" id="PR00702">
    <property type="entry name" value="ACRIFLAVINRP"/>
</dbReference>
<feature type="transmembrane region" description="Helical" evidence="1">
    <location>
        <begin position="905"/>
        <end position="926"/>
    </location>
</feature>
<dbReference type="Gene3D" id="3.30.70.1440">
    <property type="entry name" value="Multidrug efflux transporter AcrB pore domain"/>
    <property type="match status" value="1"/>
</dbReference>
<feature type="transmembrane region" description="Helical" evidence="1">
    <location>
        <begin position="853"/>
        <end position="872"/>
    </location>
</feature>
<proteinExistence type="predicted"/>
<organism evidence="2 3">
    <name type="scientific">Paenibacillus marchantiophytorum</name>
    <dbReference type="NCBI Taxonomy" id="1619310"/>
    <lineage>
        <taxon>Bacteria</taxon>
        <taxon>Bacillati</taxon>
        <taxon>Bacillota</taxon>
        <taxon>Bacilli</taxon>
        <taxon>Bacillales</taxon>
        <taxon>Paenibacillaceae</taxon>
        <taxon>Paenibacillus</taxon>
    </lineage>
</organism>
<keyword evidence="1" id="KW-0812">Transmembrane</keyword>
<evidence type="ECO:0000313" key="3">
    <source>
        <dbReference type="Proteomes" id="UP000615455"/>
    </source>
</evidence>
<feature type="transmembrane region" description="Helical" evidence="1">
    <location>
        <begin position="460"/>
        <end position="483"/>
    </location>
</feature>
<dbReference type="Pfam" id="PF00873">
    <property type="entry name" value="ACR_tran"/>
    <property type="match status" value="1"/>
</dbReference>
<dbReference type="SUPFAM" id="SSF82693">
    <property type="entry name" value="Multidrug efflux transporter AcrB pore domain, PN1, PN2, PC1 and PC2 subdomains"/>
    <property type="match status" value="2"/>
</dbReference>
<dbReference type="PANTHER" id="PTHR32063">
    <property type="match status" value="1"/>
</dbReference>
<comment type="caution">
    <text evidence="2">The sequence shown here is derived from an EMBL/GenBank/DDBJ whole genome shotgun (WGS) entry which is preliminary data.</text>
</comment>
<dbReference type="RefSeq" id="WP_189006102.1">
    <property type="nucleotide sequence ID" value="NZ_BMHE01000001.1"/>
</dbReference>
<protein>
    <submittedName>
        <fullName evidence="2">Swarming motility protein SwrC</fullName>
    </submittedName>
</protein>
<keyword evidence="3" id="KW-1185">Reference proteome</keyword>
<dbReference type="InterPro" id="IPR001036">
    <property type="entry name" value="Acrflvin-R"/>
</dbReference>
<dbReference type="Proteomes" id="UP000615455">
    <property type="component" value="Unassembled WGS sequence"/>
</dbReference>
<keyword evidence="1" id="KW-1133">Transmembrane helix</keyword>
<reference evidence="3" key="1">
    <citation type="journal article" date="2019" name="Int. J. Syst. Evol. Microbiol.">
        <title>The Global Catalogue of Microorganisms (GCM) 10K type strain sequencing project: providing services to taxonomists for standard genome sequencing and annotation.</title>
        <authorList>
            <consortium name="The Broad Institute Genomics Platform"/>
            <consortium name="The Broad Institute Genome Sequencing Center for Infectious Disease"/>
            <person name="Wu L."/>
            <person name="Ma J."/>
        </authorList>
    </citation>
    <scope>NUCLEOTIDE SEQUENCE [LARGE SCALE GENOMIC DNA]</scope>
    <source>
        <strain evidence="3">CGMCC 1.15043</strain>
    </source>
</reference>
<sequence>MSKLTNFSMKNIAAVFIIMLLLVVGGTFSTTTLKVESMPDITFPVVIVSTTYTAPPKDVLDEVTKPIEKAVAGLDGLKNLRSSSQDNYSQVVLELEQSKKPEDVKKDVESLISNVKLPQGADKPKVLTAGFASEPVYYLAVYGEKGINQTELDKNYKDTILPGFTGLKGIDHVDSVGNQDAILTIKLEAPAINNYGLTPSDVADLIKASLVSSPAGTVDFNGNSQMVRVKGEFDTIYNLDNLKITTKNGDTLLLKQLAKIEAISESKFIARLDDKPAIGVLLYKTKAANAVEFADSADKLIKGWEQTLPGVKFHSIYNSANDIKQSIHGMVQEGGLGAILASLMILLFLRNIRMTFIVLVSIPLSILVTLLVMGPLGISLNIMTLGGMAIAVGRVVDDSIVVIENIYSQLEKAQERNESVIKLATKQVSSAITSSTITTVGVFGPIGFVSGVVGEVFRPFAITLVVALMSSLIVALTVIPMLAKLMVIKSKKVSTHDETHLGPMGQKYKNAIIWSLNNRIKTLLIAGVVLVISIVGTVPNLAVSFMPASETVKQGAINIKMPRETSIDMMSEKSKELEAHLKSFKDKTGETSFKYIESLIGYNGSSDRYAYRTTMFFEYSKGTDSDAATKTYKEEMLNLLPKGSEVNIELFTGGPPTSAGGDLSYLLKGDDQLYLKVAAEMIKEKMKEFPELNDIKDSLSDSKTEVEITVDQNKARTYGLSAAQILQTVNRWIAEEKLGDLKFNNVTYETKVMLNPIYKNSVDKLEAFLIKTPTGQTVQLNEVAKVKQIDSPNSISRANQEQIISVNAKILSEDKGGISKKIVDELAKLELPSGVTREVQGVSDDINKSFREMFMAIIASIFIVYMVMVIAFGNARAPLAILFSLPLAAIGGLVGLLVTGESVNVTSLIGFLMLIGIVVTNAIVLVDRVQQLREQNYEIRDALIEAGITRLRPIIMTAGATIMALMPLALGLSEGTIISKGLAVVVIGGLTTSTLLTLVIVPIIYEMLFKKRDRRWFNRKGKKSALPSEQATSALQ</sequence>
<gene>
    <name evidence="2" type="ORF">GCM10008018_01030</name>
</gene>
<feature type="transmembrane region" description="Helical" evidence="1">
    <location>
        <begin position="523"/>
        <end position="546"/>
    </location>
</feature>
<dbReference type="SUPFAM" id="SSF82866">
    <property type="entry name" value="Multidrug efflux transporter AcrB transmembrane domain"/>
    <property type="match status" value="2"/>
</dbReference>
<dbReference type="SUPFAM" id="SSF82714">
    <property type="entry name" value="Multidrug efflux transporter AcrB TolC docking domain, DN and DC subdomains"/>
    <property type="match status" value="2"/>
</dbReference>
<dbReference type="Gene3D" id="3.30.2090.10">
    <property type="entry name" value="Multidrug efflux transporter AcrB TolC docking domain, DN and DC subdomains"/>
    <property type="match status" value="2"/>
</dbReference>
<dbReference type="PANTHER" id="PTHR32063:SF0">
    <property type="entry name" value="SWARMING MOTILITY PROTEIN SWRC"/>
    <property type="match status" value="1"/>
</dbReference>
<feature type="transmembrane region" description="Helical" evidence="1">
    <location>
        <begin position="879"/>
        <end position="899"/>
    </location>
</feature>
<evidence type="ECO:0000313" key="2">
    <source>
        <dbReference type="EMBL" id="GGI43232.1"/>
    </source>
</evidence>
<feature type="transmembrane region" description="Helical" evidence="1">
    <location>
        <begin position="947"/>
        <end position="970"/>
    </location>
</feature>
<dbReference type="Gene3D" id="3.30.70.1320">
    <property type="entry name" value="Multidrug efflux transporter AcrB pore domain like"/>
    <property type="match status" value="1"/>
</dbReference>
<name>A0ABQ2BMI1_9BACL</name>
<dbReference type="Gene3D" id="3.30.70.1430">
    <property type="entry name" value="Multidrug efflux transporter AcrB pore domain"/>
    <property type="match status" value="2"/>
</dbReference>
<dbReference type="InterPro" id="IPR027463">
    <property type="entry name" value="AcrB_DN_DC_subdom"/>
</dbReference>
<feature type="transmembrane region" description="Helical" evidence="1">
    <location>
        <begin position="330"/>
        <end position="349"/>
    </location>
</feature>